<evidence type="ECO:0000256" key="3">
    <source>
        <dbReference type="ARBA" id="ARBA00022670"/>
    </source>
</evidence>
<keyword evidence="8" id="KW-0732">Signal</keyword>
<protein>
    <recommendedName>
        <fullName evidence="9">Lysine-specific metallo-endopeptidase domain-containing protein</fullName>
    </recommendedName>
</protein>
<organism evidence="10 11">
    <name type="scientific">Venturia nashicola</name>
    <dbReference type="NCBI Taxonomy" id="86259"/>
    <lineage>
        <taxon>Eukaryota</taxon>
        <taxon>Fungi</taxon>
        <taxon>Dikarya</taxon>
        <taxon>Ascomycota</taxon>
        <taxon>Pezizomycotina</taxon>
        <taxon>Dothideomycetes</taxon>
        <taxon>Pleosporomycetidae</taxon>
        <taxon>Venturiales</taxon>
        <taxon>Venturiaceae</taxon>
        <taxon>Venturia</taxon>
    </lineage>
</organism>
<dbReference type="Proteomes" id="UP000298493">
    <property type="component" value="Unassembled WGS sequence"/>
</dbReference>
<keyword evidence="5" id="KW-0378">Hydrolase</keyword>
<sequence length="368" mass="40217">MIHVRYIQLLTSLAASVQAHNVSRLFDEGLWSDIEQSPLRVELRSAANGVQVTLTNTGTEAAYWPLSTEDLSSHLQIYTANDEPAARMTSAHAHEKHNTTYQLLPPGASETRELEILTDYNLQPGEQYYLQMGGFMPYYLANQNPSLATSQSHIFEADIAPFTAPTHLPSKRYTDTPATAGVAPEACADPDMDAKLKKAIPQALLQAMKAIEYVETGKDRTTMQNFFKSDSAETRKVVSDRLKAIVEFLSSKTTTSKIVCSSVQNSGATNHRNCILAGAVAMTDPNSGKVSMCPAAKRYPVQFKACGDSNWGGTLIHELTHSRAVFTPVTTDITYALNGCKGLSRERALLNANNFNFLADSVMLGKSC</sequence>
<evidence type="ECO:0000256" key="5">
    <source>
        <dbReference type="ARBA" id="ARBA00022801"/>
    </source>
</evidence>
<dbReference type="CDD" id="cd11008">
    <property type="entry name" value="M35_deuterolysin_like"/>
    <property type="match status" value="1"/>
</dbReference>
<evidence type="ECO:0000256" key="7">
    <source>
        <dbReference type="ARBA" id="ARBA00023049"/>
    </source>
</evidence>
<keyword evidence="4" id="KW-0479">Metal-binding</keyword>
<proteinExistence type="inferred from homology"/>
<evidence type="ECO:0000256" key="2">
    <source>
        <dbReference type="ARBA" id="ARBA00010279"/>
    </source>
</evidence>
<dbReference type="PANTHER" id="PTHR37016">
    <property type="match status" value="1"/>
</dbReference>
<feature type="domain" description="Lysine-specific metallo-endopeptidase" evidence="9">
    <location>
        <begin position="212"/>
        <end position="360"/>
    </location>
</feature>
<comment type="caution">
    <text evidence="10">The sequence shown here is derived from an EMBL/GenBank/DDBJ whole genome shotgun (WGS) entry which is preliminary data.</text>
</comment>
<dbReference type="GO" id="GO:0046872">
    <property type="term" value="F:metal ion binding"/>
    <property type="evidence" value="ECO:0007669"/>
    <property type="project" value="UniProtKB-KW"/>
</dbReference>
<dbReference type="PANTHER" id="PTHR37016:SF3">
    <property type="entry name" value="NEUTRAL PROTEASE 2-RELATED"/>
    <property type="match status" value="1"/>
</dbReference>
<dbReference type="Pfam" id="PF14521">
    <property type="entry name" value="Aspzincin_M35"/>
    <property type="match status" value="1"/>
</dbReference>
<dbReference type="STRING" id="86259.A0A4Z1PSH8"/>
<reference evidence="10 11" key="1">
    <citation type="submission" date="2019-04" db="EMBL/GenBank/DDBJ databases">
        <title>High contiguity whole genome sequence and gene annotation resource for two Venturia nashicola isolates.</title>
        <authorList>
            <person name="Prokchorchik M."/>
            <person name="Won K."/>
            <person name="Lee Y."/>
            <person name="Choi E.D."/>
            <person name="Segonzac C."/>
            <person name="Sohn K.H."/>
        </authorList>
    </citation>
    <scope>NUCLEOTIDE SEQUENCE [LARGE SCALE GENOMIC DNA]</scope>
    <source>
        <strain evidence="10 11">PRI2</strain>
    </source>
</reference>
<dbReference type="Gene3D" id="2.60.40.2970">
    <property type="match status" value="1"/>
</dbReference>
<dbReference type="GO" id="GO:0006508">
    <property type="term" value="P:proteolysis"/>
    <property type="evidence" value="ECO:0007669"/>
    <property type="project" value="UniProtKB-KW"/>
</dbReference>
<dbReference type="AlphaFoldDB" id="A0A4Z1PSH8"/>
<comment type="similarity">
    <text evidence="2">Belongs to the peptidase M35 family.</text>
</comment>
<accession>A0A4Z1PSH8</accession>
<dbReference type="InterPro" id="IPR029463">
    <property type="entry name" value="Lys_MEP"/>
</dbReference>
<gene>
    <name evidence="10" type="ORF">E6O75_ATG03905</name>
</gene>
<evidence type="ECO:0000256" key="1">
    <source>
        <dbReference type="ARBA" id="ARBA00001947"/>
    </source>
</evidence>
<feature type="signal peptide" evidence="8">
    <location>
        <begin position="1"/>
        <end position="19"/>
    </location>
</feature>
<evidence type="ECO:0000256" key="8">
    <source>
        <dbReference type="SAM" id="SignalP"/>
    </source>
</evidence>
<dbReference type="InterPro" id="IPR024079">
    <property type="entry name" value="MetalloPept_cat_dom_sf"/>
</dbReference>
<keyword evidence="6" id="KW-0862">Zinc</keyword>
<evidence type="ECO:0000313" key="10">
    <source>
        <dbReference type="EMBL" id="TID26042.1"/>
    </source>
</evidence>
<evidence type="ECO:0000313" key="11">
    <source>
        <dbReference type="Proteomes" id="UP000298493"/>
    </source>
</evidence>
<keyword evidence="7" id="KW-0482">Metalloprotease</keyword>
<evidence type="ECO:0000256" key="4">
    <source>
        <dbReference type="ARBA" id="ARBA00022723"/>
    </source>
</evidence>
<dbReference type="Gene3D" id="3.40.390.10">
    <property type="entry name" value="Collagenase (Catalytic Domain)"/>
    <property type="match status" value="1"/>
</dbReference>
<keyword evidence="3" id="KW-0645">Protease</keyword>
<evidence type="ECO:0000259" key="9">
    <source>
        <dbReference type="SMART" id="SM01351"/>
    </source>
</evidence>
<feature type="chain" id="PRO_5021449877" description="Lysine-specific metallo-endopeptidase domain-containing protein" evidence="8">
    <location>
        <begin position="20"/>
        <end position="368"/>
    </location>
</feature>
<dbReference type="SMART" id="SM01351">
    <property type="entry name" value="Aspzincin_M35"/>
    <property type="match status" value="1"/>
</dbReference>
<dbReference type="SUPFAM" id="SSF55486">
    <property type="entry name" value="Metalloproteases ('zincins'), catalytic domain"/>
    <property type="match status" value="1"/>
</dbReference>
<dbReference type="EMBL" id="SNSC02000003">
    <property type="protein sequence ID" value="TID26042.1"/>
    <property type="molecule type" value="Genomic_DNA"/>
</dbReference>
<dbReference type="GO" id="GO:0004222">
    <property type="term" value="F:metalloendopeptidase activity"/>
    <property type="evidence" value="ECO:0007669"/>
    <property type="project" value="InterPro"/>
</dbReference>
<evidence type="ECO:0000256" key="6">
    <source>
        <dbReference type="ARBA" id="ARBA00022833"/>
    </source>
</evidence>
<comment type="cofactor">
    <cofactor evidence="1">
        <name>Zn(2+)</name>
        <dbReference type="ChEBI" id="CHEBI:29105"/>
    </cofactor>
</comment>
<dbReference type="InterPro" id="IPR050414">
    <property type="entry name" value="Fungal_M35_metalloproteases"/>
</dbReference>
<keyword evidence="11" id="KW-1185">Reference proteome</keyword>
<name>A0A4Z1PSH8_9PEZI</name>